<dbReference type="Pfam" id="PF05140">
    <property type="entry name" value="ResB"/>
    <property type="match status" value="2"/>
</dbReference>
<keyword evidence="4 6" id="KW-1133">Transmembrane helix</keyword>
<evidence type="ECO:0000313" key="8">
    <source>
        <dbReference type="EMBL" id="OUZ37930.1"/>
    </source>
</evidence>
<feature type="transmembrane region" description="Helical" evidence="6">
    <location>
        <begin position="58"/>
        <end position="85"/>
    </location>
</feature>
<dbReference type="RefSeq" id="WP_087618240.1">
    <property type="nucleotide sequence ID" value="NZ_JAFBEY010000009.1"/>
</dbReference>
<keyword evidence="5 6" id="KW-0472">Membrane</keyword>
<sequence length="552" mass="62978">MNKLLCECGHENPEGTTLCQKCGSPLSAEEKSKKIADMRYEGTAIRSKTYNKSIIDKVWNFFSSVKVGITLIIINLIAASIGTILPQEFYISVATDAEKEKYYSDVYGWFGEIYYALGLSDLYSSLWFQLLVLMLGVSIIIASIDRGIPLHKSLKNQRVKRHSNFMKRQRIIGEGKPTETPDQTLQLVEQSLKTLKYNVRREDDSILAERGRFSRYGAYVNHVGLIVFLIGVMLHLVPGMYVDESMWLREGETRAVPGMDGYFLKNDKFILETYDNVPQGEQIKQGVNVVAKNYQTDVTLYKQQENSVPGQAENLEKVKQYGIQVNHPLKHEGYAFYQMDFRLNEIKTMVFDLINKETEQSLGQLSIDLTNPQEVYTLENGAQVELMGFYPDFSGFEDGVPQTATQTPNNPAFIFKMTTPETPDGETSFVAIQQTLEPEGDNIYKMKFSNVETRHMSGLTIRYDRTIPILIVGGIIFMIGVVIGSYWNHRRIWIEQLADGTIRMAAHTNKNWFSMKKDLDALTKHAHLPQYVDQQEIENNEHVETEKDGKTL</sequence>
<evidence type="ECO:0000256" key="4">
    <source>
        <dbReference type="ARBA" id="ARBA00022989"/>
    </source>
</evidence>
<reference evidence="8 9" key="1">
    <citation type="journal article" date="2017" name="Int. J. Syst. Evol. Microbiol.">
        <title>Solibacillus kalamii sp. nov., isolated from a high-efficiency particulate arrestance filter system used in the International Space Station.</title>
        <authorList>
            <person name="Checinska Sielaff A."/>
            <person name="Kumar R.M."/>
            <person name="Pal D."/>
            <person name="Mayilraj S."/>
            <person name="Venkateswaran K."/>
        </authorList>
    </citation>
    <scope>NUCLEOTIDE SEQUENCE [LARGE SCALE GENOMIC DNA]</scope>
    <source>
        <strain evidence="8 9">ISSFR-015</strain>
    </source>
</reference>
<evidence type="ECO:0000256" key="1">
    <source>
        <dbReference type="ARBA" id="ARBA00004141"/>
    </source>
</evidence>
<feature type="domain" description="ResB-like" evidence="7">
    <location>
        <begin position="65"/>
        <end position="426"/>
    </location>
</feature>
<feature type="transmembrane region" description="Helical" evidence="6">
    <location>
        <begin position="467"/>
        <end position="487"/>
    </location>
</feature>
<dbReference type="InterPro" id="IPR023494">
    <property type="entry name" value="Cyt_c_bgen_Ccs1/CcsB/ResB"/>
</dbReference>
<gene>
    <name evidence="8" type="ORF">CBM15_15760</name>
</gene>
<comment type="subcellular location">
    <subcellularLocation>
        <location evidence="1">Membrane</location>
        <topology evidence="1">Multi-pass membrane protein</topology>
    </subcellularLocation>
</comment>
<dbReference type="Proteomes" id="UP000196594">
    <property type="component" value="Unassembled WGS sequence"/>
</dbReference>
<comment type="caution">
    <text evidence="8">The sequence shown here is derived from an EMBL/GenBank/DDBJ whole genome shotgun (WGS) entry which is preliminary data.</text>
</comment>
<dbReference type="EMBL" id="NHNT01000012">
    <property type="protein sequence ID" value="OUZ37930.1"/>
    <property type="molecule type" value="Genomic_DNA"/>
</dbReference>
<organism evidence="8 9">
    <name type="scientific">Solibacillus kalamii</name>
    <dbReference type="NCBI Taxonomy" id="1748298"/>
    <lineage>
        <taxon>Bacteria</taxon>
        <taxon>Bacillati</taxon>
        <taxon>Bacillota</taxon>
        <taxon>Bacilli</taxon>
        <taxon>Bacillales</taxon>
        <taxon>Caryophanaceae</taxon>
        <taxon>Solibacillus</taxon>
    </lineage>
</organism>
<evidence type="ECO:0000313" key="9">
    <source>
        <dbReference type="Proteomes" id="UP000196594"/>
    </source>
</evidence>
<accession>A0ABX3ZF74</accession>
<keyword evidence="9" id="KW-1185">Reference proteome</keyword>
<dbReference type="PANTHER" id="PTHR31566">
    <property type="entry name" value="CYTOCHROME C BIOGENESIS PROTEIN CCS1, CHLOROPLASTIC"/>
    <property type="match status" value="1"/>
</dbReference>
<feature type="transmembrane region" description="Helical" evidence="6">
    <location>
        <begin position="126"/>
        <end position="148"/>
    </location>
</feature>
<keyword evidence="2 6" id="KW-0812">Transmembrane</keyword>
<protein>
    <submittedName>
        <fullName evidence="8">Cytochrome C biogenesis protein</fullName>
    </submittedName>
</protein>
<evidence type="ECO:0000256" key="2">
    <source>
        <dbReference type="ARBA" id="ARBA00022692"/>
    </source>
</evidence>
<feature type="transmembrane region" description="Helical" evidence="6">
    <location>
        <begin position="219"/>
        <end position="241"/>
    </location>
</feature>
<feature type="domain" description="ResB-like" evidence="7">
    <location>
        <begin position="429"/>
        <end position="520"/>
    </location>
</feature>
<dbReference type="PANTHER" id="PTHR31566:SF0">
    <property type="entry name" value="CYTOCHROME C BIOGENESIS PROTEIN CCS1, CHLOROPLASTIC"/>
    <property type="match status" value="1"/>
</dbReference>
<dbReference type="InterPro" id="IPR007816">
    <property type="entry name" value="ResB-like_domain"/>
</dbReference>
<keyword evidence="3" id="KW-0201">Cytochrome c-type biogenesis</keyword>
<proteinExistence type="predicted"/>
<evidence type="ECO:0000256" key="3">
    <source>
        <dbReference type="ARBA" id="ARBA00022748"/>
    </source>
</evidence>
<evidence type="ECO:0000259" key="7">
    <source>
        <dbReference type="Pfam" id="PF05140"/>
    </source>
</evidence>
<evidence type="ECO:0000256" key="5">
    <source>
        <dbReference type="ARBA" id="ARBA00023136"/>
    </source>
</evidence>
<name>A0ABX3ZF74_9BACL</name>
<evidence type="ECO:0000256" key="6">
    <source>
        <dbReference type="SAM" id="Phobius"/>
    </source>
</evidence>